<evidence type="ECO:0000256" key="1">
    <source>
        <dbReference type="ARBA" id="ARBA00022737"/>
    </source>
</evidence>
<accession>A0A0R3RA73</accession>
<protein>
    <submittedName>
        <fullName evidence="5">UDENN domain-containing protein</fullName>
    </submittedName>
</protein>
<dbReference type="Pfam" id="PF25023">
    <property type="entry name" value="TEN_YD-shell"/>
    <property type="match status" value="1"/>
</dbReference>
<name>A0A0R3RA73_9BILA</name>
<dbReference type="EMBL" id="UZAG01021799">
    <property type="protein sequence ID" value="VDO51640.1"/>
    <property type="molecule type" value="Genomic_DNA"/>
</dbReference>
<reference evidence="5" key="1">
    <citation type="submission" date="2017-02" db="UniProtKB">
        <authorList>
            <consortium name="WormBaseParasite"/>
        </authorList>
    </citation>
    <scope>IDENTIFICATION</scope>
</reference>
<gene>
    <name evidence="3" type="ORF">BTMF_LOCUS14910</name>
</gene>
<evidence type="ECO:0000313" key="4">
    <source>
        <dbReference type="Proteomes" id="UP000280834"/>
    </source>
</evidence>
<dbReference type="STRING" id="42155.A0A0R3RA73"/>
<sequence length="359" mass="40663">NPLGATIVDSNDSFYFPLGYRHQFDDPLTGIVILGPEARPYDTFVGRFMSISISYVTSPVDIFAPEYESDPFRAIPTESNLLRHFPVDLEKWMEMCGFSLSQALPSTPNPIQNDGLKKLLQLPDSLCTITATHVLSSSFCSLIHKVKHFKQFLTATPPVLLPFSHPPLFVLFDKPSYSSSDSLGFRGLTFIKRPSDKVISISDLDYLDCQLLTSVVSLYGDRSSNRFVKRLRESAVDVIERFLKILFADLFLVKPSGSIFCWYFRLNGVFEVIGHSLKEDEKLNALRILLVGSSFLNIMNMHLSGELVQEAVRSELIREQTLEIGKIIWNDEVERARYGTITRHSWTESELSQLHSKGL</sequence>
<dbReference type="Proteomes" id="UP000280834">
    <property type="component" value="Unassembled WGS sequence"/>
</dbReference>
<feature type="domain" description="Teneurin-like YD-shell" evidence="2">
    <location>
        <begin position="1"/>
        <end position="57"/>
    </location>
</feature>
<reference evidence="3 4" key="2">
    <citation type="submission" date="2018-11" db="EMBL/GenBank/DDBJ databases">
        <authorList>
            <consortium name="Pathogen Informatics"/>
        </authorList>
    </citation>
    <scope>NUCLEOTIDE SEQUENCE [LARGE SCALE GENOMIC DNA]</scope>
</reference>
<dbReference type="AlphaFoldDB" id="A0A0R3RA73"/>
<proteinExistence type="predicted"/>
<organism evidence="5">
    <name type="scientific">Brugia timori</name>
    <dbReference type="NCBI Taxonomy" id="42155"/>
    <lineage>
        <taxon>Eukaryota</taxon>
        <taxon>Metazoa</taxon>
        <taxon>Ecdysozoa</taxon>
        <taxon>Nematoda</taxon>
        <taxon>Chromadorea</taxon>
        <taxon>Rhabditida</taxon>
        <taxon>Spirurina</taxon>
        <taxon>Spiruromorpha</taxon>
        <taxon>Filarioidea</taxon>
        <taxon>Onchocercidae</taxon>
        <taxon>Brugia</taxon>
    </lineage>
</organism>
<dbReference type="WBParaSite" id="BTMF_0001693601-mRNA-1">
    <property type="protein sequence ID" value="BTMF_0001693601-mRNA-1"/>
    <property type="gene ID" value="BTMF_0001693601"/>
</dbReference>
<evidence type="ECO:0000259" key="2">
    <source>
        <dbReference type="Pfam" id="PF25023"/>
    </source>
</evidence>
<keyword evidence="1" id="KW-0677">Repeat</keyword>
<keyword evidence="4" id="KW-1185">Reference proteome</keyword>
<dbReference type="InterPro" id="IPR056823">
    <property type="entry name" value="TEN-like_YD-shell"/>
</dbReference>
<evidence type="ECO:0000313" key="3">
    <source>
        <dbReference type="EMBL" id="VDO51640.1"/>
    </source>
</evidence>
<evidence type="ECO:0000313" key="5">
    <source>
        <dbReference type="WBParaSite" id="BTMF_0001693601-mRNA-1"/>
    </source>
</evidence>